<evidence type="ECO:0000256" key="7">
    <source>
        <dbReference type="ARBA" id="ARBA00023242"/>
    </source>
</evidence>
<comment type="subcellular location">
    <subcellularLocation>
        <location evidence="2">Nucleus</location>
    </subcellularLocation>
</comment>
<evidence type="ECO:0000313" key="10">
    <source>
        <dbReference type="Proteomes" id="UP001249851"/>
    </source>
</evidence>
<dbReference type="GO" id="GO:0046872">
    <property type="term" value="F:metal ion binding"/>
    <property type="evidence" value="ECO:0007669"/>
    <property type="project" value="UniProtKB-KW"/>
</dbReference>
<dbReference type="InterPro" id="IPR027806">
    <property type="entry name" value="HARBI1_dom"/>
</dbReference>
<dbReference type="AlphaFoldDB" id="A0AAD9Q2L5"/>
<keyword evidence="6" id="KW-0378">Hydrolase</keyword>
<evidence type="ECO:0000259" key="8">
    <source>
        <dbReference type="Pfam" id="PF13359"/>
    </source>
</evidence>
<keyword evidence="4" id="KW-0540">Nuclease</keyword>
<evidence type="ECO:0000256" key="3">
    <source>
        <dbReference type="ARBA" id="ARBA00006958"/>
    </source>
</evidence>
<comment type="cofactor">
    <cofactor evidence="1">
        <name>a divalent metal cation</name>
        <dbReference type="ChEBI" id="CHEBI:60240"/>
    </cofactor>
</comment>
<evidence type="ECO:0000256" key="5">
    <source>
        <dbReference type="ARBA" id="ARBA00022723"/>
    </source>
</evidence>
<protein>
    <recommendedName>
        <fullName evidence="8">DDE Tnp4 domain-containing protein</fullName>
    </recommendedName>
</protein>
<evidence type="ECO:0000256" key="6">
    <source>
        <dbReference type="ARBA" id="ARBA00022801"/>
    </source>
</evidence>
<evidence type="ECO:0000256" key="2">
    <source>
        <dbReference type="ARBA" id="ARBA00004123"/>
    </source>
</evidence>
<keyword evidence="7" id="KW-0539">Nucleus</keyword>
<comment type="similarity">
    <text evidence="3">Belongs to the HARBI1 family.</text>
</comment>
<dbReference type="InterPro" id="IPR045249">
    <property type="entry name" value="HARBI1-like"/>
</dbReference>
<dbReference type="EMBL" id="JARQWQ010000076">
    <property type="protein sequence ID" value="KAK2553526.1"/>
    <property type="molecule type" value="Genomic_DNA"/>
</dbReference>
<comment type="caution">
    <text evidence="9">The sequence shown here is derived from an EMBL/GenBank/DDBJ whole genome shotgun (WGS) entry which is preliminary data.</text>
</comment>
<proteinExistence type="inferred from homology"/>
<organism evidence="9 10">
    <name type="scientific">Acropora cervicornis</name>
    <name type="common">Staghorn coral</name>
    <dbReference type="NCBI Taxonomy" id="6130"/>
    <lineage>
        <taxon>Eukaryota</taxon>
        <taxon>Metazoa</taxon>
        <taxon>Cnidaria</taxon>
        <taxon>Anthozoa</taxon>
        <taxon>Hexacorallia</taxon>
        <taxon>Scleractinia</taxon>
        <taxon>Astrocoeniina</taxon>
        <taxon>Acroporidae</taxon>
        <taxon>Acropora</taxon>
    </lineage>
</organism>
<reference evidence="9" key="2">
    <citation type="journal article" date="2023" name="Science">
        <title>Genomic signatures of disease resistance in endangered staghorn corals.</title>
        <authorList>
            <person name="Vollmer S.V."/>
            <person name="Selwyn J.D."/>
            <person name="Despard B.A."/>
            <person name="Roesel C.L."/>
        </authorList>
    </citation>
    <scope>NUCLEOTIDE SEQUENCE</scope>
    <source>
        <strain evidence="9">K2</strain>
    </source>
</reference>
<gene>
    <name evidence="9" type="ORF">P5673_025011</name>
</gene>
<dbReference type="Pfam" id="PF13359">
    <property type="entry name" value="DDE_Tnp_4"/>
    <property type="match status" value="1"/>
</dbReference>
<dbReference type="GO" id="GO:0004518">
    <property type="term" value="F:nuclease activity"/>
    <property type="evidence" value="ECO:0007669"/>
    <property type="project" value="UniProtKB-KW"/>
</dbReference>
<dbReference type="GO" id="GO:0016787">
    <property type="term" value="F:hydrolase activity"/>
    <property type="evidence" value="ECO:0007669"/>
    <property type="project" value="UniProtKB-KW"/>
</dbReference>
<dbReference type="PANTHER" id="PTHR22930:SF269">
    <property type="entry name" value="NUCLEASE HARBI1-LIKE PROTEIN"/>
    <property type="match status" value="1"/>
</dbReference>
<keyword evidence="5" id="KW-0479">Metal-binding</keyword>
<reference evidence="9" key="1">
    <citation type="journal article" date="2023" name="G3 (Bethesda)">
        <title>Whole genome assembly and annotation of the endangered Caribbean coral Acropora cervicornis.</title>
        <authorList>
            <person name="Selwyn J.D."/>
            <person name="Vollmer S.V."/>
        </authorList>
    </citation>
    <scope>NUCLEOTIDE SEQUENCE</scope>
    <source>
        <strain evidence="9">K2</strain>
    </source>
</reference>
<evidence type="ECO:0000256" key="1">
    <source>
        <dbReference type="ARBA" id="ARBA00001968"/>
    </source>
</evidence>
<sequence length="186" mass="21009">MRNIYLKVPSSREEWLTVAEKFESRWQFPNCIGAIDGKHIAMKPPVNDGGVWNKCGLAKALEEGTVNLPLPCCLPGGNEQMPYVLVGDDAFALKPYLMKPYAQQGLDAEKRVYNYMHNRARRILENLFGILANRWSFMRNLLHPDVIEVLVSAALVLHNFLRESDAYCPIGLLDTESLTGEVLFCP</sequence>
<feature type="domain" description="DDE Tnp4" evidence="8">
    <location>
        <begin position="46"/>
        <end position="159"/>
    </location>
</feature>
<dbReference type="GO" id="GO:0005634">
    <property type="term" value="C:nucleus"/>
    <property type="evidence" value="ECO:0007669"/>
    <property type="project" value="UniProtKB-SubCell"/>
</dbReference>
<accession>A0AAD9Q2L5</accession>
<dbReference type="Proteomes" id="UP001249851">
    <property type="component" value="Unassembled WGS sequence"/>
</dbReference>
<evidence type="ECO:0000313" key="9">
    <source>
        <dbReference type="EMBL" id="KAK2553526.1"/>
    </source>
</evidence>
<keyword evidence="10" id="KW-1185">Reference proteome</keyword>
<dbReference type="PANTHER" id="PTHR22930">
    <property type="match status" value="1"/>
</dbReference>
<name>A0AAD9Q2L5_ACRCE</name>
<evidence type="ECO:0000256" key="4">
    <source>
        <dbReference type="ARBA" id="ARBA00022722"/>
    </source>
</evidence>